<dbReference type="NCBIfam" id="TIGR00414">
    <property type="entry name" value="serS"/>
    <property type="match status" value="1"/>
</dbReference>
<evidence type="ECO:0000256" key="7">
    <source>
        <dbReference type="ARBA" id="ARBA00022741"/>
    </source>
</evidence>
<evidence type="ECO:0000256" key="9">
    <source>
        <dbReference type="ARBA" id="ARBA00022917"/>
    </source>
</evidence>
<keyword evidence="10" id="KW-0030">Aminoacyl-tRNA synthetase</keyword>
<accession>A0A382QEF5</accession>
<dbReference type="PRINTS" id="PR00981">
    <property type="entry name" value="TRNASYNTHSER"/>
</dbReference>
<dbReference type="PROSITE" id="PS50862">
    <property type="entry name" value="AA_TRNA_LIGASE_II"/>
    <property type="match status" value="1"/>
</dbReference>
<dbReference type="PANTHER" id="PTHR43697:SF1">
    <property type="entry name" value="SERINE--TRNA LIGASE"/>
    <property type="match status" value="1"/>
</dbReference>
<comment type="subcellular location">
    <subcellularLocation>
        <location evidence="1">Cytoplasm</location>
    </subcellularLocation>
</comment>
<dbReference type="Pfam" id="PF00587">
    <property type="entry name" value="tRNA-synt_2b"/>
    <property type="match status" value="1"/>
</dbReference>
<dbReference type="InterPro" id="IPR010978">
    <property type="entry name" value="tRNA-bd_arm"/>
</dbReference>
<evidence type="ECO:0000313" key="18">
    <source>
        <dbReference type="EMBL" id="SVC83944.1"/>
    </source>
</evidence>
<evidence type="ECO:0000256" key="16">
    <source>
        <dbReference type="SAM" id="Coils"/>
    </source>
</evidence>
<evidence type="ECO:0000256" key="5">
    <source>
        <dbReference type="ARBA" id="ARBA00022490"/>
    </source>
</evidence>
<evidence type="ECO:0000256" key="11">
    <source>
        <dbReference type="ARBA" id="ARBA00031113"/>
    </source>
</evidence>
<keyword evidence="8" id="KW-0067">ATP-binding</keyword>
<dbReference type="InterPro" id="IPR015866">
    <property type="entry name" value="Ser-tRNA-synth_1_N"/>
</dbReference>
<keyword evidence="9" id="KW-0648">Protein biosynthesis</keyword>
<dbReference type="GO" id="GO:0006434">
    <property type="term" value="P:seryl-tRNA aminoacylation"/>
    <property type="evidence" value="ECO:0007669"/>
    <property type="project" value="InterPro"/>
</dbReference>
<evidence type="ECO:0000256" key="1">
    <source>
        <dbReference type="ARBA" id="ARBA00004496"/>
    </source>
</evidence>
<comment type="similarity">
    <text evidence="3">Belongs to the class-II aminoacyl-tRNA synthetase family. Type-1 seryl-tRNA synthetase subfamily.</text>
</comment>
<comment type="catalytic activity">
    <reaction evidence="14">
        <text>tRNA(Sec) + L-serine + ATP = L-seryl-tRNA(Sec) + AMP + diphosphate + H(+)</text>
        <dbReference type="Rhea" id="RHEA:42580"/>
        <dbReference type="Rhea" id="RHEA-COMP:9742"/>
        <dbReference type="Rhea" id="RHEA-COMP:10128"/>
        <dbReference type="ChEBI" id="CHEBI:15378"/>
        <dbReference type="ChEBI" id="CHEBI:30616"/>
        <dbReference type="ChEBI" id="CHEBI:33019"/>
        <dbReference type="ChEBI" id="CHEBI:33384"/>
        <dbReference type="ChEBI" id="CHEBI:78442"/>
        <dbReference type="ChEBI" id="CHEBI:78533"/>
        <dbReference type="ChEBI" id="CHEBI:456215"/>
        <dbReference type="EC" id="6.1.1.11"/>
    </reaction>
</comment>
<dbReference type="PANTHER" id="PTHR43697">
    <property type="entry name" value="SERYL-TRNA SYNTHETASE"/>
    <property type="match status" value="1"/>
</dbReference>
<evidence type="ECO:0000256" key="15">
    <source>
        <dbReference type="ARBA" id="ARBA00048823"/>
    </source>
</evidence>
<dbReference type="GO" id="GO:0005737">
    <property type="term" value="C:cytoplasm"/>
    <property type="evidence" value="ECO:0007669"/>
    <property type="project" value="UniProtKB-SubCell"/>
</dbReference>
<evidence type="ECO:0000256" key="12">
    <source>
        <dbReference type="ARBA" id="ARBA00033352"/>
    </source>
</evidence>
<evidence type="ECO:0000259" key="17">
    <source>
        <dbReference type="PROSITE" id="PS50862"/>
    </source>
</evidence>
<name>A0A382QEF5_9ZZZZ</name>
<dbReference type="InterPro" id="IPR006195">
    <property type="entry name" value="aa-tRNA-synth_II"/>
</dbReference>
<feature type="domain" description="Aminoacyl-transfer RNA synthetases class-II family profile" evidence="17">
    <location>
        <begin position="98"/>
        <end position="333"/>
    </location>
</feature>
<keyword evidence="16" id="KW-0175">Coiled coil</keyword>
<dbReference type="InterPro" id="IPR042103">
    <property type="entry name" value="SerRS_1_N_sf"/>
</dbReference>
<evidence type="ECO:0000256" key="4">
    <source>
        <dbReference type="ARBA" id="ARBA00012840"/>
    </source>
</evidence>
<comment type="pathway">
    <text evidence="2">Aminoacyl-tRNA biosynthesis; selenocysteinyl-tRNA(Sec) biosynthesis; L-seryl-tRNA(Sec) from L-serine and tRNA(Sec): step 1/1.</text>
</comment>
<dbReference type="EC" id="6.1.1.11" evidence="4"/>
<evidence type="ECO:0000256" key="14">
    <source>
        <dbReference type="ARBA" id="ARBA00047929"/>
    </source>
</evidence>
<proteinExistence type="inferred from homology"/>
<comment type="catalytic activity">
    <reaction evidence="15">
        <text>tRNA(Ser) + L-serine + ATP = L-seryl-tRNA(Ser) + AMP + diphosphate + H(+)</text>
        <dbReference type="Rhea" id="RHEA:12292"/>
        <dbReference type="Rhea" id="RHEA-COMP:9669"/>
        <dbReference type="Rhea" id="RHEA-COMP:9703"/>
        <dbReference type="ChEBI" id="CHEBI:15378"/>
        <dbReference type="ChEBI" id="CHEBI:30616"/>
        <dbReference type="ChEBI" id="CHEBI:33019"/>
        <dbReference type="ChEBI" id="CHEBI:33384"/>
        <dbReference type="ChEBI" id="CHEBI:78442"/>
        <dbReference type="ChEBI" id="CHEBI:78533"/>
        <dbReference type="ChEBI" id="CHEBI:456215"/>
        <dbReference type="EC" id="6.1.1.11"/>
    </reaction>
</comment>
<dbReference type="EMBL" id="UINC01113967">
    <property type="protein sequence ID" value="SVC83944.1"/>
    <property type="molecule type" value="Genomic_DNA"/>
</dbReference>
<dbReference type="GO" id="GO:0005524">
    <property type="term" value="F:ATP binding"/>
    <property type="evidence" value="ECO:0007669"/>
    <property type="project" value="UniProtKB-KW"/>
</dbReference>
<evidence type="ECO:0000256" key="8">
    <source>
        <dbReference type="ARBA" id="ARBA00022840"/>
    </source>
</evidence>
<evidence type="ECO:0000256" key="10">
    <source>
        <dbReference type="ARBA" id="ARBA00023146"/>
    </source>
</evidence>
<evidence type="ECO:0000256" key="3">
    <source>
        <dbReference type="ARBA" id="ARBA00010728"/>
    </source>
</evidence>
<dbReference type="Pfam" id="PF02403">
    <property type="entry name" value="Seryl_tRNA_N"/>
    <property type="match status" value="1"/>
</dbReference>
<dbReference type="InterPro" id="IPR002314">
    <property type="entry name" value="aa-tRNA-synt_IIb"/>
</dbReference>
<dbReference type="InterPro" id="IPR002317">
    <property type="entry name" value="Ser-tRNA-ligase_type_1"/>
</dbReference>
<keyword evidence="7" id="KW-0547">Nucleotide-binding</keyword>
<reference evidence="18" key="1">
    <citation type="submission" date="2018-05" db="EMBL/GenBank/DDBJ databases">
        <authorList>
            <person name="Lanie J.A."/>
            <person name="Ng W.-L."/>
            <person name="Kazmierczak K.M."/>
            <person name="Andrzejewski T.M."/>
            <person name="Davidsen T.M."/>
            <person name="Wayne K.J."/>
            <person name="Tettelin H."/>
            <person name="Glass J.I."/>
            <person name="Rusch D."/>
            <person name="Podicherti R."/>
            <person name="Tsui H.-C.T."/>
            <person name="Winkler M.E."/>
        </authorList>
    </citation>
    <scope>NUCLEOTIDE SEQUENCE</scope>
</reference>
<dbReference type="Gene3D" id="1.10.287.40">
    <property type="entry name" value="Serine-tRNA synthetase, tRNA binding domain"/>
    <property type="match status" value="1"/>
</dbReference>
<evidence type="ECO:0000256" key="2">
    <source>
        <dbReference type="ARBA" id="ARBA00005045"/>
    </source>
</evidence>
<dbReference type="AlphaFoldDB" id="A0A382QEF5"/>
<evidence type="ECO:0000256" key="13">
    <source>
        <dbReference type="ARBA" id="ARBA00039158"/>
    </source>
</evidence>
<dbReference type="InterPro" id="IPR045864">
    <property type="entry name" value="aa-tRNA-synth_II/BPL/LPL"/>
</dbReference>
<dbReference type="SUPFAM" id="SSF55681">
    <property type="entry name" value="Class II aaRS and biotin synthetases"/>
    <property type="match status" value="1"/>
</dbReference>
<dbReference type="SUPFAM" id="SSF46589">
    <property type="entry name" value="tRNA-binding arm"/>
    <property type="match status" value="1"/>
</dbReference>
<protein>
    <recommendedName>
        <fullName evidence="13">Serine--tRNA ligase</fullName>
        <ecNumber evidence="4">6.1.1.11</ecNumber>
    </recommendedName>
    <alternativeName>
        <fullName evidence="11">Seryl-tRNA synthetase</fullName>
    </alternativeName>
    <alternativeName>
        <fullName evidence="12">Seryl-tRNA(Ser/Sec) synthetase</fullName>
    </alternativeName>
</protein>
<keyword evidence="5" id="KW-0963">Cytoplasm</keyword>
<sequence>LQEVEQLRAEKNKVSNIISELKRTGENAKEDILSMRTVSDRIKEVETELRNIENSIEEEIYFVPNIAHSSVPTGKDETGNIVVREWREPPDFSFTPKDHLELGEELKLLDFKRSVKMAGSGFPLYTGFGAKLERALINFMLDFHISQHGYTELFPPFLAHADAMQNTGQLPKFKADMYQITEDSLYCIPTAEVPVTNIHQGEILTESELPKKYVAYSACFRREAGSYGKETKGLTRVHQFNKVELVKFVQPEESYKELESLLGDAEAILQTLGLHYRVLELCSGDLSFSASKCYDLEVWSPAEKKYLEVSSCSNFESFQSRRSNIRYRKNSTG</sequence>
<gene>
    <name evidence="18" type="ORF">METZ01_LOCUS336798</name>
</gene>
<feature type="non-terminal residue" evidence="18">
    <location>
        <position position="333"/>
    </location>
</feature>
<evidence type="ECO:0000256" key="6">
    <source>
        <dbReference type="ARBA" id="ARBA00022598"/>
    </source>
</evidence>
<dbReference type="Gene3D" id="3.30.930.10">
    <property type="entry name" value="Bira Bifunctional Protein, Domain 2"/>
    <property type="match status" value="1"/>
</dbReference>
<feature type="non-terminal residue" evidence="18">
    <location>
        <position position="1"/>
    </location>
</feature>
<keyword evidence="6" id="KW-0436">Ligase</keyword>
<organism evidence="18">
    <name type="scientific">marine metagenome</name>
    <dbReference type="NCBI Taxonomy" id="408172"/>
    <lineage>
        <taxon>unclassified sequences</taxon>
        <taxon>metagenomes</taxon>
        <taxon>ecological metagenomes</taxon>
    </lineage>
</organism>
<feature type="coiled-coil region" evidence="16">
    <location>
        <begin position="4"/>
        <end position="55"/>
    </location>
</feature>
<dbReference type="GO" id="GO:0004828">
    <property type="term" value="F:serine-tRNA ligase activity"/>
    <property type="evidence" value="ECO:0007669"/>
    <property type="project" value="UniProtKB-EC"/>
</dbReference>